<dbReference type="PANTHER" id="PTHR24185:SF1">
    <property type="entry name" value="CALCIUM-INDEPENDENT PHOSPHOLIPASE A2-GAMMA"/>
    <property type="match status" value="1"/>
</dbReference>
<dbReference type="AlphaFoldDB" id="A0A8H3CU87"/>
<dbReference type="GO" id="GO:0016020">
    <property type="term" value="C:membrane"/>
    <property type="evidence" value="ECO:0007669"/>
    <property type="project" value="TreeGrafter"/>
</dbReference>
<reference evidence="6" key="1">
    <citation type="submission" date="2021-01" db="EMBL/GenBank/DDBJ databases">
        <authorList>
            <person name="Kaushik A."/>
        </authorList>
    </citation>
    <scope>NUCLEOTIDE SEQUENCE</scope>
    <source>
        <strain evidence="6">AG2-2IIIB</strain>
    </source>
</reference>
<evidence type="ECO:0000256" key="2">
    <source>
        <dbReference type="ARBA" id="ARBA00022963"/>
    </source>
</evidence>
<dbReference type="GO" id="GO:0019369">
    <property type="term" value="P:arachidonate metabolic process"/>
    <property type="evidence" value="ECO:0007669"/>
    <property type="project" value="TreeGrafter"/>
</dbReference>
<dbReference type="PROSITE" id="PS51635">
    <property type="entry name" value="PNPLA"/>
    <property type="match status" value="1"/>
</dbReference>
<evidence type="ECO:0000256" key="3">
    <source>
        <dbReference type="ARBA" id="ARBA00023098"/>
    </source>
</evidence>
<accession>A0A8H3CU87</accession>
<dbReference type="Proteomes" id="UP000663843">
    <property type="component" value="Unassembled WGS sequence"/>
</dbReference>
<evidence type="ECO:0000256" key="4">
    <source>
        <dbReference type="PROSITE-ProRule" id="PRU01161"/>
    </source>
</evidence>
<evidence type="ECO:0000313" key="6">
    <source>
        <dbReference type="EMBL" id="CAE6496333.1"/>
    </source>
</evidence>
<proteinExistence type="predicted"/>
<evidence type="ECO:0000313" key="7">
    <source>
        <dbReference type="Proteomes" id="UP000663843"/>
    </source>
</evidence>
<comment type="caution">
    <text evidence="4">Lacks conserved residue(s) required for the propagation of feature annotation.</text>
</comment>
<organism evidence="6 7">
    <name type="scientific">Rhizoctonia solani</name>
    <dbReference type="NCBI Taxonomy" id="456999"/>
    <lineage>
        <taxon>Eukaryota</taxon>
        <taxon>Fungi</taxon>
        <taxon>Dikarya</taxon>
        <taxon>Basidiomycota</taxon>
        <taxon>Agaricomycotina</taxon>
        <taxon>Agaricomycetes</taxon>
        <taxon>Cantharellales</taxon>
        <taxon>Ceratobasidiaceae</taxon>
        <taxon>Rhizoctonia</taxon>
    </lineage>
</organism>
<dbReference type="GO" id="GO:0016042">
    <property type="term" value="P:lipid catabolic process"/>
    <property type="evidence" value="ECO:0007669"/>
    <property type="project" value="UniProtKB-KW"/>
</dbReference>
<evidence type="ECO:0000259" key="5">
    <source>
        <dbReference type="PROSITE" id="PS51635"/>
    </source>
</evidence>
<keyword evidence="2" id="KW-0442">Lipid degradation</keyword>
<sequence length="165" mass="18658">MLGYVRETKLVFHNRAKFTLTDGGGVRGLSSLFLLKEVLLRVAKSEGFNGDGSGKILPCEYFDMICGTSTGGLIAIMLGKLRMTVDEAIDKYLELSRHIFSKKKLIWKEGRYRAQNLERAIQEIVAERAMMLRLPGYQSHVTKSRDRGKAIMMRGEKPDPKMCKV</sequence>
<dbReference type="Gene3D" id="3.40.1090.10">
    <property type="entry name" value="Cytosolic phospholipase A2 catalytic domain"/>
    <property type="match status" value="1"/>
</dbReference>
<name>A0A8H3CU87_9AGAM</name>
<evidence type="ECO:0000256" key="1">
    <source>
        <dbReference type="ARBA" id="ARBA00022801"/>
    </source>
</evidence>
<dbReference type="PANTHER" id="PTHR24185">
    <property type="entry name" value="CALCIUM-INDEPENDENT PHOSPHOLIPASE A2-GAMMA"/>
    <property type="match status" value="1"/>
</dbReference>
<dbReference type="GO" id="GO:0046486">
    <property type="term" value="P:glycerolipid metabolic process"/>
    <property type="evidence" value="ECO:0007669"/>
    <property type="project" value="UniProtKB-ARBA"/>
</dbReference>
<dbReference type="InterPro" id="IPR002641">
    <property type="entry name" value="PNPLA_dom"/>
</dbReference>
<dbReference type="SUPFAM" id="SSF52151">
    <property type="entry name" value="FabD/lysophospholipase-like"/>
    <property type="match status" value="1"/>
</dbReference>
<dbReference type="Pfam" id="PF01734">
    <property type="entry name" value="Patatin"/>
    <property type="match status" value="1"/>
</dbReference>
<protein>
    <recommendedName>
        <fullName evidence="5">PNPLA domain-containing protein</fullName>
    </recommendedName>
</protein>
<dbReference type="EMBL" id="CAJMWT010004792">
    <property type="protein sequence ID" value="CAE6496333.1"/>
    <property type="molecule type" value="Genomic_DNA"/>
</dbReference>
<feature type="short sequence motif" description="GXGXXG" evidence="4">
    <location>
        <begin position="23"/>
        <end position="28"/>
    </location>
</feature>
<keyword evidence="3" id="KW-0443">Lipid metabolism</keyword>
<dbReference type="GO" id="GO:0047499">
    <property type="term" value="F:calcium-independent phospholipase A2 activity"/>
    <property type="evidence" value="ECO:0007669"/>
    <property type="project" value="TreeGrafter"/>
</dbReference>
<gene>
    <name evidence="6" type="ORF">RDB_LOCUS134828</name>
</gene>
<feature type="domain" description="PNPLA" evidence="5">
    <location>
        <begin position="19"/>
        <end position="165"/>
    </location>
</feature>
<dbReference type="InterPro" id="IPR016035">
    <property type="entry name" value="Acyl_Trfase/lysoPLipase"/>
</dbReference>
<keyword evidence="1" id="KW-0378">Hydrolase</keyword>
<feature type="short sequence motif" description="GXSXG" evidence="4">
    <location>
        <begin position="67"/>
        <end position="71"/>
    </location>
</feature>
<comment type="caution">
    <text evidence="6">The sequence shown here is derived from an EMBL/GenBank/DDBJ whole genome shotgun (WGS) entry which is preliminary data.</text>
</comment>